<dbReference type="PANTHER" id="PTHR47707">
    <property type="entry name" value="8-OXO-DGTP DIPHOSPHATASE"/>
    <property type="match status" value="1"/>
</dbReference>
<evidence type="ECO:0000256" key="13">
    <source>
        <dbReference type="ARBA" id="ARBA00040794"/>
    </source>
</evidence>
<protein>
    <recommendedName>
        <fullName evidence="13">8-oxo-dGTP diphosphatase</fullName>
        <ecNumber evidence="12">3.6.1.55</ecNumber>
    </recommendedName>
    <alternativeName>
        <fullName evidence="16">7,8-dihydro-8-oxoguanine-triphosphatase</fullName>
    </alternativeName>
    <alternativeName>
        <fullName evidence="15">Mutator protein MutT</fullName>
    </alternativeName>
    <alternativeName>
        <fullName evidence="14">dGTP pyrophosphohydrolase</fullName>
    </alternativeName>
</protein>
<dbReference type="EMBL" id="FQZE01000013">
    <property type="protein sequence ID" value="SHJ20829.1"/>
    <property type="molecule type" value="Genomic_DNA"/>
</dbReference>
<dbReference type="SUPFAM" id="SSF55811">
    <property type="entry name" value="Nudix"/>
    <property type="match status" value="1"/>
</dbReference>
<dbReference type="EC" id="3.6.1.55" evidence="12"/>
<evidence type="ECO:0000256" key="5">
    <source>
        <dbReference type="ARBA" id="ARBA00022723"/>
    </source>
</evidence>
<evidence type="ECO:0000256" key="9">
    <source>
        <dbReference type="ARBA" id="ARBA00023204"/>
    </source>
</evidence>
<dbReference type="InterPro" id="IPR047127">
    <property type="entry name" value="MutT-like"/>
</dbReference>
<dbReference type="Gene3D" id="3.90.79.10">
    <property type="entry name" value="Nucleoside Triphosphate Pyrophosphohydrolase"/>
    <property type="match status" value="1"/>
</dbReference>
<evidence type="ECO:0000256" key="7">
    <source>
        <dbReference type="ARBA" id="ARBA00022801"/>
    </source>
</evidence>
<keyword evidence="9" id="KW-0234">DNA repair</keyword>
<evidence type="ECO:0000256" key="15">
    <source>
        <dbReference type="ARBA" id="ARBA00041979"/>
    </source>
</evidence>
<dbReference type="GO" id="GO:0035539">
    <property type="term" value="F:8-oxo-7,8-dihydrodeoxyguanosine triphosphate pyrophosphatase activity"/>
    <property type="evidence" value="ECO:0007669"/>
    <property type="project" value="UniProtKB-EC"/>
</dbReference>
<gene>
    <name evidence="18" type="ORF">SAMN05444280_11368</name>
</gene>
<evidence type="ECO:0000256" key="1">
    <source>
        <dbReference type="ARBA" id="ARBA00001946"/>
    </source>
</evidence>
<evidence type="ECO:0000256" key="14">
    <source>
        <dbReference type="ARBA" id="ARBA00041592"/>
    </source>
</evidence>
<evidence type="ECO:0000256" key="6">
    <source>
        <dbReference type="ARBA" id="ARBA00022763"/>
    </source>
</evidence>
<keyword evidence="5" id="KW-0479">Metal-binding</keyword>
<dbReference type="InterPro" id="IPR020476">
    <property type="entry name" value="Nudix_hydrolase"/>
</dbReference>
<dbReference type="GO" id="GO:0044716">
    <property type="term" value="F:8-oxo-GDP phosphatase activity"/>
    <property type="evidence" value="ECO:0007669"/>
    <property type="project" value="TreeGrafter"/>
</dbReference>
<dbReference type="PROSITE" id="PS51462">
    <property type="entry name" value="NUDIX"/>
    <property type="match status" value="1"/>
</dbReference>
<proteinExistence type="inferred from homology"/>
<evidence type="ECO:0000256" key="8">
    <source>
        <dbReference type="ARBA" id="ARBA00022842"/>
    </source>
</evidence>
<keyword evidence="19" id="KW-1185">Reference proteome</keyword>
<comment type="cofactor">
    <cofactor evidence="1">
        <name>Mg(2+)</name>
        <dbReference type="ChEBI" id="CHEBI:18420"/>
    </cofactor>
</comment>
<dbReference type="OrthoDB" id="9810648at2"/>
<evidence type="ECO:0000313" key="19">
    <source>
        <dbReference type="Proteomes" id="UP000184050"/>
    </source>
</evidence>
<evidence type="ECO:0000256" key="10">
    <source>
        <dbReference type="ARBA" id="ARBA00035861"/>
    </source>
</evidence>
<dbReference type="GO" id="GO:0044715">
    <property type="term" value="F:8-oxo-dGDP phosphatase activity"/>
    <property type="evidence" value="ECO:0007669"/>
    <property type="project" value="TreeGrafter"/>
</dbReference>
<evidence type="ECO:0000256" key="3">
    <source>
        <dbReference type="ARBA" id="ARBA00022457"/>
    </source>
</evidence>
<dbReference type="Proteomes" id="UP000184050">
    <property type="component" value="Unassembled WGS sequence"/>
</dbReference>
<evidence type="ECO:0000259" key="17">
    <source>
        <dbReference type="PROSITE" id="PS51462"/>
    </source>
</evidence>
<accession>A0A1M6HFE2</accession>
<feature type="domain" description="Nudix hydrolase" evidence="17">
    <location>
        <begin position="1"/>
        <end position="124"/>
    </location>
</feature>
<dbReference type="AlphaFoldDB" id="A0A1M6HFE2"/>
<dbReference type="GO" id="GO:0008413">
    <property type="term" value="F:8-oxo-7,8-dihydroguanosine triphosphate pyrophosphatase activity"/>
    <property type="evidence" value="ECO:0007669"/>
    <property type="project" value="TreeGrafter"/>
</dbReference>
<comment type="similarity">
    <text evidence="2">Belongs to the Nudix hydrolase family.</text>
</comment>
<keyword evidence="8" id="KW-0460">Magnesium</keyword>
<organism evidence="18 19">
    <name type="scientific">Tangfeifania diversioriginum</name>
    <dbReference type="NCBI Taxonomy" id="1168035"/>
    <lineage>
        <taxon>Bacteria</taxon>
        <taxon>Pseudomonadati</taxon>
        <taxon>Bacteroidota</taxon>
        <taxon>Bacteroidia</taxon>
        <taxon>Marinilabiliales</taxon>
        <taxon>Prolixibacteraceae</taxon>
        <taxon>Tangfeifania</taxon>
    </lineage>
</organism>
<evidence type="ECO:0000256" key="4">
    <source>
        <dbReference type="ARBA" id="ARBA00022705"/>
    </source>
</evidence>
<name>A0A1M6HFE2_9BACT</name>
<sequence>MIKVTCALIVQNGKILLAQRGKHPHHPYQWEFPGGKLKPGETEQQCIQREIEEELELQVEVREKLQPAVFDYGFKQIQLIPFLCYIRGGKLKLTEHIAYDWLDWGKVSALDISEADRLLLADESNWRLIKKHLGER</sequence>
<dbReference type="InterPro" id="IPR015797">
    <property type="entry name" value="NUDIX_hydrolase-like_dom_sf"/>
</dbReference>
<keyword evidence="6" id="KW-0227">DNA damage</keyword>
<comment type="catalytic activity">
    <reaction evidence="11">
        <text>8-oxo-GTP + H2O = 8-oxo-GMP + diphosphate + H(+)</text>
        <dbReference type="Rhea" id="RHEA:67616"/>
        <dbReference type="ChEBI" id="CHEBI:15377"/>
        <dbReference type="ChEBI" id="CHEBI:15378"/>
        <dbReference type="ChEBI" id="CHEBI:33019"/>
        <dbReference type="ChEBI" id="CHEBI:143553"/>
        <dbReference type="ChEBI" id="CHEBI:145694"/>
    </reaction>
</comment>
<evidence type="ECO:0000256" key="11">
    <source>
        <dbReference type="ARBA" id="ARBA00036904"/>
    </source>
</evidence>
<dbReference type="GO" id="GO:0046872">
    <property type="term" value="F:metal ion binding"/>
    <property type="evidence" value="ECO:0007669"/>
    <property type="project" value="UniProtKB-KW"/>
</dbReference>
<dbReference type="InterPro" id="IPR000086">
    <property type="entry name" value="NUDIX_hydrolase_dom"/>
</dbReference>
<dbReference type="GO" id="GO:0006281">
    <property type="term" value="P:DNA repair"/>
    <property type="evidence" value="ECO:0007669"/>
    <property type="project" value="UniProtKB-KW"/>
</dbReference>
<dbReference type="PANTHER" id="PTHR47707:SF1">
    <property type="entry name" value="NUDIX HYDROLASE FAMILY PROTEIN"/>
    <property type="match status" value="1"/>
</dbReference>
<dbReference type="GO" id="GO:0006260">
    <property type="term" value="P:DNA replication"/>
    <property type="evidence" value="ECO:0007669"/>
    <property type="project" value="UniProtKB-KW"/>
</dbReference>
<dbReference type="RefSeq" id="WP_073168956.1">
    <property type="nucleotide sequence ID" value="NZ_FQZE01000013.1"/>
</dbReference>
<keyword evidence="3" id="KW-0515">Mutator protein</keyword>
<reference evidence="18 19" key="1">
    <citation type="submission" date="2016-11" db="EMBL/GenBank/DDBJ databases">
        <authorList>
            <person name="Jaros S."/>
            <person name="Januszkiewicz K."/>
            <person name="Wedrychowicz H."/>
        </authorList>
    </citation>
    <scope>NUCLEOTIDE SEQUENCE [LARGE SCALE GENOMIC DNA]</scope>
    <source>
        <strain evidence="18 19">DSM 27063</strain>
    </source>
</reference>
<comment type="catalytic activity">
    <reaction evidence="10">
        <text>8-oxo-dGTP + H2O = 8-oxo-dGMP + diphosphate + H(+)</text>
        <dbReference type="Rhea" id="RHEA:31575"/>
        <dbReference type="ChEBI" id="CHEBI:15377"/>
        <dbReference type="ChEBI" id="CHEBI:15378"/>
        <dbReference type="ChEBI" id="CHEBI:33019"/>
        <dbReference type="ChEBI" id="CHEBI:63224"/>
        <dbReference type="ChEBI" id="CHEBI:77896"/>
        <dbReference type="EC" id="3.6.1.55"/>
    </reaction>
</comment>
<evidence type="ECO:0000256" key="16">
    <source>
        <dbReference type="ARBA" id="ARBA00042798"/>
    </source>
</evidence>
<evidence type="ECO:0000256" key="2">
    <source>
        <dbReference type="ARBA" id="ARBA00005582"/>
    </source>
</evidence>
<evidence type="ECO:0000256" key="12">
    <source>
        <dbReference type="ARBA" id="ARBA00038905"/>
    </source>
</evidence>
<keyword evidence="4" id="KW-0235">DNA replication</keyword>
<dbReference type="Pfam" id="PF00293">
    <property type="entry name" value="NUDIX"/>
    <property type="match status" value="1"/>
</dbReference>
<evidence type="ECO:0000313" key="18">
    <source>
        <dbReference type="EMBL" id="SHJ20829.1"/>
    </source>
</evidence>
<keyword evidence="7" id="KW-0378">Hydrolase</keyword>
<dbReference type="STRING" id="1168035.SAMN05444280_11368"/>
<dbReference type="PRINTS" id="PR00502">
    <property type="entry name" value="NUDIXFAMILY"/>
</dbReference>